<dbReference type="EMBL" id="CXSU01000011">
    <property type="protein sequence ID" value="CTQ49632.1"/>
    <property type="molecule type" value="Genomic_DNA"/>
</dbReference>
<evidence type="ECO:0000313" key="2">
    <source>
        <dbReference type="EMBL" id="CTQ49632.1"/>
    </source>
</evidence>
<sequence>MFLSFTLKTAALTAFTALALAACQTASVPAATPAVALNTDTVALQANTQSFAQDTAVAAFYAQRCADRGITLAGGSPDAASEAFFARMTAAGYSRPQIEAATASVDTGATGQAAISYLEGRGLQDGDDRLCASARTEVSQGTAVGQLLSI</sequence>
<evidence type="ECO:0000256" key="1">
    <source>
        <dbReference type="SAM" id="SignalP"/>
    </source>
</evidence>
<dbReference type="Pfam" id="PF17267">
    <property type="entry name" value="DUF5333"/>
    <property type="match status" value="1"/>
</dbReference>
<dbReference type="Proteomes" id="UP000049222">
    <property type="component" value="Unassembled WGS sequence"/>
</dbReference>
<name>A0A0M6YH07_9RHOB</name>
<organism evidence="2 3">
    <name type="scientific">Jannaschia donghaensis</name>
    <dbReference type="NCBI Taxonomy" id="420998"/>
    <lineage>
        <taxon>Bacteria</taxon>
        <taxon>Pseudomonadati</taxon>
        <taxon>Pseudomonadota</taxon>
        <taxon>Alphaproteobacteria</taxon>
        <taxon>Rhodobacterales</taxon>
        <taxon>Roseobacteraceae</taxon>
        <taxon>Jannaschia</taxon>
    </lineage>
</organism>
<proteinExistence type="predicted"/>
<feature type="chain" id="PRO_5005808024" description="Lipoprotein" evidence="1">
    <location>
        <begin position="22"/>
        <end position="150"/>
    </location>
</feature>
<evidence type="ECO:0000313" key="3">
    <source>
        <dbReference type="Proteomes" id="UP000049222"/>
    </source>
</evidence>
<evidence type="ECO:0008006" key="4">
    <source>
        <dbReference type="Google" id="ProtNLM"/>
    </source>
</evidence>
<gene>
    <name evidence="2" type="ORF">JDO7802_01646</name>
</gene>
<dbReference type="AlphaFoldDB" id="A0A0M6YH07"/>
<keyword evidence="1" id="KW-0732">Signal</keyword>
<dbReference type="STRING" id="420998.JDO7802_01646"/>
<keyword evidence="3" id="KW-1185">Reference proteome</keyword>
<reference evidence="2 3" key="1">
    <citation type="submission" date="2015-07" db="EMBL/GenBank/DDBJ databases">
        <authorList>
            <person name="Noorani M."/>
        </authorList>
    </citation>
    <scope>NUCLEOTIDE SEQUENCE [LARGE SCALE GENOMIC DNA]</scope>
    <source>
        <strain evidence="2 3">CECT 7802</strain>
    </source>
</reference>
<feature type="signal peptide" evidence="1">
    <location>
        <begin position="1"/>
        <end position="21"/>
    </location>
</feature>
<dbReference type="InterPro" id="IPR020349">
    <property type="entry name" value="Uncharacterised_14.7kDa"/>
</dbReference>
<protein>
    <recommendedName>
        <fullName evidence="4">Lipoprotein</fullName>
    </recommendedName>
</protein>
<accession>A0A0M6YH07</accession>